<keyword evidence="9" id="KW-0288">FMN</keyword>
<evidence type="ECO:0000256" key="8">
    <source>
        <dbReference type="ARBA" id="ARBA00022630"/>
    </source>
</evidence>
<name>A0A2A2G8J7_9BACT</name>
<evidence type="ECO:0000256" key="2">
    <source>
        <dbReference type="ARBA" id="ARBA00003125"/>
    </source>
</evidence>
<dbReference type="InterPro" id="IPR013785">
    <property type="entry name" value="Aldolase_TIM"/>
</dbReference>
<comment type="similarity">
    <text evidence="5">Belongs to the dihydroorotate dehydrogenase family. Type 2 subfamily.</text>
</comment>
<evidence type="ECO:0000256" key="14">
    <source>
        <dbReference type="NCBIfam" id="TIGR01036"/>
    </source>
</evidence>
<dbReference type="GO" id="GO:0044205">
    <property type="term" value="P:'de novo' UMP biosynthetic process"/>
    <property type="evidence" value="ECO:0007669"/>
    <property type="project" value="UniProtKB-UniPathway"/>
</dbReference>
<dbReference type="NCBIfam" id="TIGR01036">
    <property type="entry name" value="pyrD_sub2"/>
    <property type="match status" value="1"/>
</dbReference>
<evidence type="ECO:0000256" key="9">
    <source>
        <dbReference type="ARBA" id="ARBA00022643"/>
    </source>
</evidence>
<dbReference type="PROSITE" id="PS00912">
    <property type="entry name" value="DHODEHASE_2"/>
    <property type="match status" value="1"/>
</dbReference>
<evidence type="ECO:0000256" key="10">
    <source>
        <dbReference type="ARBA" id="ARBA00022975"/>
    </source>
</evidence>
<comment type="function">
    <text evidence="2">Catalyzes the conversion of dihydroorotate to orotate with quinone as electron acceptor.</text>
</comment>
<dbReference type="AlphaFoldDB" id="A0A2A2G8J7"/>
<evidence type="ECO:0000259" key="15">
    <source>
        <dbReference type="Pfam" id="PF01180"/>
    </source>
</evidence>
<dbReference type="SUPFAM" id="SSF51395">
    <property type="entry name" value="FMN-linked oxidoreductases"/>
    <property type="match status" value="1"/>
</dbReference>
<dbReference type="UniPathway" id="UPA00070">
    <property type="reaction ID" value="UER00946"/>
</dbReference>
<dbReference type="InterPro" id="IPR001295">
    <property type="entry name" value="Dihydroorotate_DH_CS"/>
</dbReference>
<keyword evidence="12" id="KW-0472">Membrane</keyword>
<evidence type="ECO:0000256" key="5">
    <source>
        <dbReference type="ARBA" id="ARBA00005359"/>
    </source>
</evidence>
<comment type="caution">
    <text evidence="16">The sequence shown here is derived from an EMBL/GenBank/DDBJ whole genome shotgun (WGS) entry which is preliminary data.</text>
</comment>
<dbReference type="GO" id="GO:0006207">
    <property type="term" value="P:'de novo' pyrimidine nucleobase biosynthetic process"/>
    <property type="evidence" value="ECO:0007669"/>
    <property type="project" value="UniProtKB-UniRule"/>
</dbReference>
<evidence type="ECO:0000313" key="17">
    <source>
        <dbReference type="Proteomes" id="UP000218831"/>
    </source>
</evidence>
<evidence type="ECO:0000256" key="1">
    <source>
        <dbReference type="ARBA" id="ARBA00001917"/>
    </source>
</evidence>
<evidence type="ECO:0000256" key="3">
    <source>
        <dbReference type="ARBA" id="ARBA00004370"/>
    </source>
</evidence>
<reference evidence="16 17" key="1">
    <citation type="submission" date="2017-08" db="EMBL/GenBank/DDBJ databases">
        <title>Aliifodinibius alkalisoli sp. nov., isolated from saline alkaline soil.</title>
        <authorList>
            <person name="Liu D."/>
            <person name="Zhang G."/>
        </authorList>
    </citation>
    <scope>NUCLEOTIDE SEQUENCE [LARGE SCALE GENOMIC DNA]</scope>
    <source>
        <strain evidence="16 17">WN023</strain>
    </source>
</reference>
<dbReference type="CDD" id="cd04738">
    <property type="entry name" value="DHOD_2_like"/>
    <property type="match status" value="1"/>
</dbReference>
<keyword evidence="8" id="KW-0285">Flavoprotein</keyword>
<dbReference type="OrthoDB" id="9802377at2"/>
<accession>A0A2A2G8J7</accession>
<dbReference type="GO" id="GO:0106430">
    <property type="term" value="F:dihydroorotate dehydrogenase (quinone) activity"/>
    <property type="evidence" value="ECO:0007669"/>
    <property type="project" value="UniProtKB-EC"/>
</dbReference>
<comment type="catalytic activity">
    <reaction evidence="13">
        <text>(S)-dihydroorotate + a quinone = orotate + a quinol</text>
        <dbReference type="Rhea" id="RHEA:30187"/>
        <dbReference type="ChEBI" id="CHEBI:24646"/>
        <dbReference type="ChEBI" id="CHEBI:30839"/>
        <dbReference type="ChEBI" id="CHEBI:30864"/>
        <dbReference type="ChEBI" id="CHEBI:132124"/>
        <dbReference type="EC" id="1.3.5.2"/>
    </reaction>
</comment>
<sequence length="360" mass="39334">MYNSLVKSLLFKLDAEQAHSTIHRFAETASDSGMLKALAKSIYNYQSAKLSQQIWGLTFRNPIGLAAGFDKNGEIPEIMEALGFGFVEIGSITANPNTGNPKPRSFRLPKDRAIINRMGLNNDGAQTVIKRLKNKELSIPLGVNIAKTHDPKIMGDAAIQDYVQSFNEAKKVADYITVNISCPNTAEGKTFEDPSALDELLSALKIRDDARLVPTTVKFSSDLTKDQLLQLLEICEDHRIHGYVACNTSSSREGLQTSKAKLDNIGRGGLSGKPIANKSVQIVEWISEATKGQKPIIGVGGIDNFSTALKMILAGADLLQVYTGLIYKGPGLVKSINRQLLHELDELNIKSIHQLVKAFD</sequence>
<keyword evidence="10" id="KW-0665">Pyrimidine biosynthesis</keyword>
<dbReference type="Proteomes" id="UP000218831">
    <property type="component" value="Unassembled WGS sequence"/>
</dbReference>
<evidence type="ECO:0000256" key="7">
    <source>
        <dbReference type="ARBA" id="ARBA00018366"/>
    </source>
</evidence>
<dbReference type="EMBL" id="NSKE01000009">
    <property type="protein sequence ID" value="PAU93334.1"/>
    <property type="molecule type" value="Genomic_DNA"/>
</dbReference>
<comment type="cofactor">
    <cofactor evidence="1">
        <name>FMN</name>
        <dbReference type="ChEBI" id="CHEBI:58210"/>
    </cofactor>
</comment>
<dbReference type="EC" id="1.3.5.2" evidence="6 14"/>
<dbReference type="InterPro" id="IPR005720">
    <property type="entry name" value="Dihydroorotate_DH_cat"/>
</dbReference>
<dbReference type="InterPro" id="IPR050074">
    <property type="entry name" value="DHO_dehydrogenase"/>
</dbReference>
<dbReference type="NCBIfam" id="NF003652">
    <property type="entry name" value="PRK05286.2-5"/>
    <property type="match status" value="1"/>
</dbReference>
<gene>
    <name evidence="16" type="ORF">CK503_12960</name>
</gene>
<evidence type="ECO:0000256" key="6">
    <source>
        <dbReference type="ARBA" id="ARBA00012791"/>
    </source>
</evidence>
<keyword evidence="17" id="KW-1185">Reference proteome</keyword>
<evidence type="ECO:0000256" key="4">
    <source>
        <dbReference type="ARBA" id="ARBA00005161"/>
    </source>
</evidence>
<dbReference type="Gene3D" id="3.20.20.70">
    <property type="entry name" value="Aldolase class I"/>
    <property type="match status" value="1"/>
</dbReference>
<dbReference type="GO" id="GO:0005886">
    <property type="term" value="C:plasma membrane"/>
    <property type="evidence" value="ECO:0007669"/>
    <property type="project" value="TreeGrafter"/>
</dbReference>
<dbReference type="GO" id="GO:0005737">
    <property type="term" value="C:cytoplasm"/>
    <property type="evidence" value="ECO:0007669"/>
    <property type="project" value="InterPro"/>
</dbReference>
<comment type="subcellular location">
    <subcellularLocation>
        <location evidence="3">Membrane</location>
    </subcellularLocation>
</comment>
<dbReference type="PANTHER" id="PTHR48109:SF4">
    <property type="entry name" value="DIHYDROOROTATE DEHYDROGENASE (QUINONE), MITOCHONDRIAL"/>
    <property type="match status" value="1"/>
</dbReference>
<evidence type="ECO:0000256" key="13">
    <source>
        <dbReference type="ARBA" id="ARBA00048639"/>
    </source>
</evidence>
<evidence type="ECO:0000313" key="16">
    <source>
        <dbReference type="EMBL" id="PAU93334.1"/>
    </source>
</evidence>
<evidence type="ECO:0000256" key="11">
    <source>
        <dbReference type="ARBA" id="ARBA00023002"/>
    </source>
</evidence>
<dbReference type="PANTHER" id="PTHR48109">
    <property type="entry name" value="DIHYDROOROTATE DEHYDROGENASE (QUINONE), MITOCHONDRIAL-RELATED"/>
    <property type="match status" value="1"/>
</dbReference>
<feature type="domain" description="Dihydroorotate dehydrogenase catalytic" evidence="15">
    <location>
        <begin position="50"/>
        <end position="344"/>
    </location>
</feature>
<protein>
    <recommendedName>
        <fullName evidence="7 14">Dihydroorotate dehydrogenase (quinone)</fullName>
        <ecNumber evidence="6 14">1.3.5.2</ecNumber>
    </recommendedName>
</protein>
<proteinExistence type="inferred from homology"/>
<comment type="pathway">
    <text evidence="4">Pyrimidine metabolism; UMP biosynthesis via de novo pathway; orotate from (S)-dihydroorotate (quinone route): step 1/1.</text>
</comment>
<dbReference type="InterPro" id="IPR005719">
    <property type="entry name" value="Dihydroorotate_DH_2"/>
</dbReference>
<evidence type="ECO:0000256" key="12">
    <source>
        <dbReference type="ARBA" id="ARBA00023136"/>
    </source>
</evidence>
<dbReference type="Pfam" id="PF01180">
    <property type="entry name" value="DHO_dh"/>
    <property type="match status" value="1"/>
</dbReference>
<keyword evidence="11" id="KW-0560">Oxidoreductase</keyword>
<organism evidence="16 17">
    <name type="scientific">Fodinibius salipaludis</name>
    <dbReference type="NCBI Taxonomy" id="2032627"/>
    <lineage>
        <taxon>Bacteria</taxon>
        <taxon>Pseudomonadati</taxon>
        <taxon>Balneolota</taxon>
        <taxon>Balneolia</taxon>
        <taxon>Balneolales</taxon>
        <taxon>Balneolaceae</taxon>
        <taxon>Fodinibius</taxon>
    </lineage>
</organism>
<dbReference type="PROSITE" id="PS00911">
    <property type="entry name" value="DHODEHASE_1"/>
    <property type="match status" value="1"/>
</dbReference>